<proteinExistence type="predicted"/>
<dbReference type="KEGG" id="jsv:CNX70_21830"/>
<evidence type="ECO:0000256" key="1">
    <source>
        <dbReference type="SAM" id="Phobius"/>
    </source>
</evidence>
<sequence>MTIISIIQAAVWLYVLYLCVVILNKMDGETAMISRVGNVVLACGSACGIMSAISDREIFELMIAAGVAVNMTLNRRGAK</sequence>
<dbReference type="EMBL" id="CP023422">
    <property type="protein sequence ID" value="ATD62490.1"/>
    <property type="molecule type" value="Genomic_DNA"/>
</dbReference>
<keyword evidence="1" id="KW-0472">Membrane</keyword>
<keyword evidence="3" id="KW-1185">Reference proteome</keyword>
<feature type="transmembrane region" description="Helical" evidence="1">
    <location>
        <begin position="36"/>
        <end position="53"/>
    </location>
</feature>
<accession>A0A290X057</accession>
<dbReference type="Proteomes" id="UP000218437">
    <property type="component" value="Chromosome"/>
</dbReference>
<reference evidence="2 3" key="1">
    <citation type="submission" date="2017-09" db="EMBL/GenBank/DDBJ databases">
        <title>Complete genome sequence of Janthinobacterium svalbardensis PAMC 27463.</title>
        <authorList>
            <person name="Cho Y.-J."/>
            <person name="Cho A."/>
            <person name="Kim O.-S."/>
            <person name="Lee J.-I."/>
        </authorList>
    </citation>
    <scope>NUCLEOTIDE SEQUENCE [LARGE SCALE GENOMIC DNA]</scope>
    <source>
        <strain evidence="2 3">PAMC 27463</strain>
    </source>
</reference>
<evidence type="ECO:0000313" key="2">
    <source>
        <dbReference type="EMBL" id="ATD62490.1"/>
    </source>
</evidence>
<name>A0A290X057_9BURK</name>
<protein>
    <submittedName>
        <fullName evidence="2">Uncharacterized protein</fullName>
    </submittedName>
</protein>
<gene>
    <name evidence="2" type="ORF">CNX70_21830</name>
</gene>
<organism evidence="2 3">
    <name type="scientific">Janthinobacterium svalbardensis</name>
    <dbReference type="NCBI Taxonomy" id="368607"/>
    <lineage>
        <taxon>Bacteria</taxon>
        <taxon>Pseudomonadati</taxon>
        <taxon>Pseudomonadota</taxon>
        <taxon>Betaproteobacteria</taxon>
        <taxon>Burkholderiales</taxon>
        <taxon>Oxalobacteraceae</taxon>
        <taxon>Janthinobacterium</taxon>
    </lineage>
</organism>
<dbReference type="AlphaFoldDB" id="A0A290X057"/>
<evidence type="ECO:0000313" key="3">
    <source>
        <dbReference type="Proteomes" id="UP000218437"/>
    </source>
</evidence>
<dbReference type="RefSeq" id="WP_096237045.1">
    <property type="nucleotide sequence ID" value="NZ_CP023422.1"/>
</dbReference>
<keyword evidence="1" id="KW-0812">Transmembrane</keyword>
<keyword evidence="1" id="KW-1133">Transmembrane helix</keyword>
<feature type="transmembrane region" description="Helical" evidence="1">
    <location>
        <begin position="6"/>
        <end position="24"/>
    </location>
</feature>